<sequence>MDQHIIDIHIRMSETNASGHVSNTSYYIYLDDARSQFFHAVGFGSKEQNMSFVLASCYCDFLQEVFFGQTLQIETTVSKIGTKSYTLQHQMIDRATRSLVAKAQSVVVCFNHQNKQSVAIPDALYEGLKRYESNNQFINPST</sequence>
<dbReference type="InterPro" id="IPR029069">
    <property type="entry name" value="HotDog_dom_sf"/>
</dbReference>
<evidence type="ECO:0000313" key="4">
    <source>
        <dbReference type="Proteomes" id="UP000283095"/>
    </source>
</evidence>
<accession>A0A3Q9RIH0</accession>
<dbReference type="EMBL" id="CP026095">
    <property type="protein sequence ID" value="AZV42375.1"/>
    <property type="molecule type" value="Genomic_DNA"/>
</dbReference>
<dbReference type="Pfam" id="PF13279">
    <property type="entry name" value="4HBT_2"/>
    <property type="match status" value="1"/>
</dbReference>
<dbReference type="PANTHER" id="PTHR31793:SF27">
    <property type="entry name" value="NOVEL THIOESTERASE SUPERFAMILY DOMAIN AND SAPOSIN A-TYPE DOMAIN CONTAINING PROTEIN (0610012H03RIK)"/>
    <property type="match status" value="1"/>
</dbReference>
<reference evidence="3 4" key="1">
    <citation type="submission" date="2018-01" db="EMBL/GenBank/DDBJ databases">
        <title>Bacillus asahii Genome sequencing and assembly.</title>
        <authorList>
            <person name="Jiang H."/>
            <person name="Feng Y."/>
            <person name="Zhao F."/>
            <person name="Lin X."/>
        </authorList>
    </citation>
    <scope>NUCLEOTIDE SEQUENCE [LARGE SCALE GENOMIC DNA]</scope>
    <source>
        <strain evidence="3 4">OM18</strain>
    </source>
</reference>
<dbReference type="SUPFAM" id="SSF54637">
    <property type="entry name" value="Thioesterase/thiol ester dehydrase-isomerase"/>
    <property type="match status" value="1"/>
</dbReference>
<evidence type="ECO:0000313" key="3">
    <source>
        <dbReference type="EMBL" id="AZV42375.1"/>
    </source>
</evidence>
<evidence type="ECO:0000256" key="2">
    <source>
        <dbReference type="ARBA" id="ARBA00022801"/>
    </source>
</evidence>
<name>A0A3Q9RIH0_9BACI</name>
<dbReference type="AlphaFoldDB" id="A0A3Q9RIH0"/>
<dbReference type="CDD" id="cd00586">
    <property type="entry name" value="4HBT"/>
    <property type="match status" value="1"/>
</dbReference>
<organism evidence="3 4">
    <name type="scientific">Peribacillus asahii</name>
    <dbReference type="NCBI Taxonomy" id="228899"/>
    <lineage>
        <taxon>Bacteria</taxon>
        <taxon>Bacillati</taxon>
        <taxon>Bacillota</taxon>
        <taxon>Bacilli</taxon>
        <taxon>Bacillales</taxon>
        <taxon>Bacillaceae</taxon>
        <taxon>Peribacillus</taxon>
    </lineage>
</organism>
<gene>
    <name evidence="3" type="primary">ybgC</name>
    <name evidence="3" type="ORF">BAOM_1765</name>
</gene>
<dbReference type="RefSeq" id="WP_257467673.1">
    <property type="nucleotide sequence ID" value="NZ_CP026095.1"/>
</dbReference>
<dbReference type="PANTHER" id="PTHR31793">
    <property type="entry name" value="4-HYDROXYBENZOYL-COA THIOESTERASE FAMILY MEMBER"/>
    <property type="match status" value="1"/>
</dbReference>
<evidence type="ECO:0000256" key="1">
    <source>
        <dbReference type="ARBA" id="ARBA00005953"/>
    </source>
</evidence>
<proteinExistence type="inferred from homology"/>
<dbReference type="Proteomes" id="UP000283095">
    <property type="component" value="Chromosome"/>
</dbReference>
<dbReference type="KEGG" id="pasa:BAOM_1765"/>
<comment type="similarity">
    <text evidence="1">Belongs to the 4-hydroxybenzoyl-CoA thioesterase family.</text>
</comment>
<keyword evidence="2" id="KW-0378">Hydrolase</keyword>
<dbReference type="InterPro" id="IPR050563">
    <property type="entry name" value="4-hydroxybenzoyl-CoA_TE"/>
</dbReference>
<protein>
    <submittedName>
        <fullName evidence="3">Thioesterase superfamily protein</fullName>
    </submittedName>
</protein>
<dbReference type="GO" id="GO:0047617">
    <property type="term" value="F:fatty acyl-CoA hydrolase activity"/>
    <property type="evidence" value="ECO:0007669"/>
    <property type="project" value="TreeGrafter"/>
</dbReference>
<dbReference type="Gene3D" id="3.10.129.10">
    <property type="entry name" value="Hotdog Thioesterase"/>
    <property type="match status" value="1"/>
</dbReference>